<evidence type="ECO:0000256" key="2">
    <source>
        <dbReference type="ARBA" id="ARBA00023136"/>
    </source>
</evidence>
<dbReference type="RefSeq" id="WP_144543115.1">
    <property type="nucleotide sequence ID" value="NZ_CBCSDC010000005.1"/>
</dbReference>
<dbReference type="Pfam" id="PF01370">
    <property type="entry name" value="Epimerase"/>
    <property type="match status" value="1"/>
</dbReference>
<dbReference type="GeneID" id="65404169"/>
<evidence type="ECO:0000313" key="5">
    <source>
        <dbReference type="Proteomes" id="UP000318667"/>
    </source>
</evidence>
<dbReference type="EMBL" id="VLKI01000008">
    <property type="protein sequence ID" value="TWH85586.1"/>
    <property type="molecule type" value="Genomic_DNA"/>
</dbReference>
<proteinExistence type="predicted"/>
<dbReference type="Proteomes" id="UP000318667">
    <property type="component" value="Unassembled WGS sequence"/>
</dbReference>
<accession>A0A562JR01</accession>
<evidence type="ECO:0000259" key="3">
    <source>
        <dbReference type="Pfam" id="PF01370"/>
    </source>
</evidence>
<dbReference type="OrthoDB" id="9798632at2"/>
<dbReference type="PANTHER" id="PTHR14097">
    <property type="entry name" value="OXIDOREDUCTASE HTATIP2"/>
    <property type="match status" value="1"/>
</dbReference>
<protein>
    <submittedName>
        <fullName evidence="4">Uncharacterized protein YbjT (DUF2867 family)</fullName>
    </submittedName>
</protein>
<organism evidence="4 5">
    <name type="scientific">Cytobacillus oceanisediminis</name>
    <dbReference type="NCBI Taxonomy" id="665099"/>
    <lineage>
        <taxon>Bacteria</taxon>
        <taxon>Bacillati</taxon>
        <taxon>Bacillota</taxon>
        <taxon>Bacilli</taxon>
        <taxon>Bacillales</taxon>
        <taxon>Bacillaceae</taxon>
        <taxon>Cytobacillus</taxon>
    </lineage>
</organism>
<evidence type="ECO:0000256" key="1">
    <source>
        <dbReference type="ARBA" id="ARBA00004370"/>
    </source>
</evidence>
<keyword evidence="2" id="KW-0472">Membrane</keyword>
<dbReference type="InterPro" id="IPR036291">
    <property type="entry name" value="NAD(P)-bd_dom_sf"/>
</dbReference>
<dbReference type="CDD" id="cd05250">
    <property type="entry name" value="CC3_like_SDR_a"/>
    <property type="match status" value="1"/>
</dbReference>
<evidence type="ECO:0000313" key="4">
    <source>
        <dbReference type="EMBL" id="TWH85586.1"/>
    </source>
</evidence>
<gene>
    <name evidence="4" type="ORF">IQ19_03006</name>
</gene>
<dbReference type="SUPFAM" id="SSF51735">
    <property type="entry name" value="NAD(P)-binding Rossmann-fold domains"/>
    <property type="match status" value="1"/>
</dbReference>
<dbReference type="GO" id="GO:0016020">
    <property type="term" value="C:membrane"/>
    <property type="evidence" value="ECO:0007669"/>
    <property type="project" value="UniProtKB-SubCell"/>
</dbReference>
<dbReference type="InterPro" id="IPR001509">
    <property type="entry name" value="Epimerase_deHydtase"/>
</dbReference>
<dbReference type="Gene3D" id="3.40.50.720">
    <property type="entry name" value="NAD(P)-binding Rossmann-like Domain"/>
    <property type="match status" value="1"/>
</dbReference>
<keyword evidence="5" id="KW-1185">Reference proteome</keyword>
<name>A0A562JR01_9BACI</name>
<reference evidence="4 5" key="1">
    <citation type="journal article" date="2015" name="Stand. Genomic Sci.">
        <title>Genomic Encyclopedia of Bacterial and Archaeal Type Strains, Phase III: the genomes of soil and plant-associated and newly described type strains.</title>
        <authorList>
            <person name="Whitman W.B."/>
            <person name="Woyke T."/>
            <person name="Klenk H.P."/>
            <person name="Zhou Y."/>
            <person name="Lilburn T.G."/>
            <person name="Beck B.J."/>
            <person name="De Vos P."/>
            <person name="Vandamme P."/>
            <person name="Eisen J.A."/>
            <person name="Garrity G."/>
            <person name="Hugenholtz P."/>
            <person name="Kyrpides N.C."/>
        </authorList>
    </citation>
    <scope>NUCLEOTIDE SEQUENCE [LARGE SCALE GENOMIC DNA]</scope>
    <source>
        <strain evidence="4 5">CGMCC 1.10115</strain>
    </source>
</reference>
<comment type="subcellular location">
    <subcellularLocation>
        <location evidence="1">Membrane</location>
    </subcellularLocation>
</comment>
<feature type="domain" description="NAD-dependent epimerase/dehydratase" evidence="3">
    <location>
        <begin position="5"/>
        <end position="202"/>
    </location>
</feature>
<dbReference type="PANTHER" id="PTHR14097:SF7">
    <property type="entry name" value="OXIDOREDUCTASE HTATIP2"/>
    <property type="match status" value="1"/>
</dbReference>
<dbReference type="AlphaFoldDB" id="A0A562JR01"/>
<comment type="caution">
    <text evidence="4">The sequence shown here is derived from an EMBL/GenBank/DDBJ whole genome shotgun (WGS) entry which is preliminary data.</text>
</comment>
<sequence>MEKKALILGATGLIGSHLVNQLIENGEYKEIILLARRKTDHDHPRVKTKIIDFNRMEDHFNEFKDKDVFCCLGTTRKKAGSKEAFRRVDYEYPLSAAQMTAREGGKKYFLVSAMGADKDSSFFYNRVKGNLEEDVKSLPIPSIYIFRPSLLIGDREEFRFGEKMAELIFMPLNPFLRGKMLKYKPIEAQKVAKVMASLAQKEVKGIHILESGSMQK</sequence>